<reference evidence="1" key="1">
    <citation type="submission" date="2020-07" db="EMBL/GenBank/DDBJ databases">
        <title>Multicomponent nature underlies the extraordinary mechanical properties of spider dragline silk.</title>
        <authorList>
            <person name="Kono N."/>
            <person name="Nakamura H."/>
            <person name="Mori M."/>
            <person name="Yoshida Y."/>
            <person name="Ohtoshi R."/>
            <person name="Malay A.D."/>
            <person name="Moran D.A.P."/>
            <person name="Tomita M."/>
            <person name="Numata K."/>
            <person name="Arakawa K."/>
        </authorList>
    </citation>
    <scope>NUCLEOTIDE SEQUENCE</scope>
</reference>
<evidence type="ECO:0000313" key="1">
    <source>
        <dbReference type="EMBL" id="GFR06402.1"/>
    </source>
</evidence>
<protein>
    <submittedName>
        <fullName evidence="1">Uncharacterized protein</fullName>
    </submittedName>
</protein>
<accession>A0A8X6LFC7</accession>
<organism evidence="1 2">
    <name type="scientific">Trichonephila clavata</name>
    <name type="common">Joro spider</name>
    <name type="synonym">Nephila clavata</name>
    <dbReference type="NCBI Taxonomy" id="2740835"/>
    <lineage>
        <taxon>Eukaryota</taxon>
        <taxon>Metazoa</taxon>
        <taxon>Ecdysozoa</taxon>
        <taxon>Arthropoda</taxon>
        <taxon>Chelicerata</taxon>
        <taxon>Arachnida</taxon>
        <taxon>Araneae</taxon>
        <taxon>Araneomorphae</taxon>
        <taxon>Entelegynae</taxon>
        <taxon>Araneoidea</taxon>
        <taxon>Nephilidae</taxon>
        <taxon>Trichonephila</taxon>
    </lineage>
</organism>
<dbReference type="AlphaFoldDB" id="A0A8X6LFC7"/>
<gene>
    <name evidence="1" type="ORF">TNCT_493831</name>
</gene>
<dbReference type="EMBL" id="BMAO01006147">
    <property type="protein sequence ID" value="GFR06402.1"/>
    <property type="molecule type" value="Genomic_DNA"/>
</dbReference>
<dbReference type="OrthoDB" id="10274959at2759"/>
<name>A0A8X6LFC7_TRICU</name>
<dbReference type="Proteomes" id="UP000887116">
    <property type="component" value="Unassembled WGS sequence"/>
</dbReference>
<comment type="caution">
    <text evidence="1">The sequence shown here is derived from an EMBL/GenBank/DDBJ whole genome shotgun (WGS) entry which is preliminary data.</text>
</comment>
<sequence>MTQCFPLFLLKTHEISKHILSEDTDKSQTSVLNASGGRQEKGHIEKSAEYVILSLLFRCIRHPLLAQSPAFSGTQELASKFLLLRNDQLRSNIQYF</sequence>
<evidence type="ECO:0000313" key="2">
    <source>
        <dbReference type="Proteomes" id="UP000887116"/>
    </source>
</evidence>
<proteinExistence type="predicted"/>
<keyword evidence="2" id="KW-1185">Reference proteome</keyword>